<evidence type="ECO:0000313" key="1">
    <source>
        <dbReference type="EMBL" id="KAF8419137.1"/>
    </source>
</evidence>
<protein>
    <submittedName>
        <fullName evidence="1">Uncharacterized protein</fullName>
    </submittedName>
</protein>
<reference evidence="1" key="1">
    <citation type="submission" date="2019-10" db="EMBL/GenBank/DDBJ databases">
        <authorList>
            <consortium name="DOE Joint Genome Institute"/>
            <person name="Kuo A."/>
            <person name="Miyauchi S."/>
            <person name="Kiss E."/>
            <person name="Drula E."/>
            <person name="Kohler A."/>
            <person name="Sanchez-Garcia M."/>
            <person name="Andreopoulos B."/>
            <person name="Barry K.W."/>
            <person name="Bonito G."/>
            <person name="Buee M."/>
            <person name="Carver A."/>
            <person name="Chen C."/>
            <person name="Cichocki N."/>
            <person name="Clum A."/>
            <person name="Culley D."/>
            <person name="Crous P.W."/>
            <person name="Fauchery L."/>
            <person name="Girlanda M."/>
            <person name="Hayes R."/>
            <person name="Keri Z."/>
            <person name="LaButti K."/>
            <person name="Lipzen A."/>
            <person name="Lombard V."/>
            <person name="Magnuson J."/>
            <person name="Maillard F."/>
            <person name="Morin E."/>
            <person name="Murat C."/>
            <person name="Nolan M."/>
            <person name="Ohm R."/>
            <person name="Pangilinan J."/>
            <person name="Pereira M."/>
            <person name="Perotto S."/>
            <person name="Peter M."/>
            <person name="Riley R."/>
            <person name="Sitrit Y."/>
            <person name="Stielow B."/>
            <person name="Szollosi G."/>
            <person name="Zifcakova L."/>
            <person name="Stursova M."/>
            <person name="Spatafora J.W."/>
            <person name="Tedersoo L."/>
            <person name="Vaario L.-M."/>
            <person name="Yamada A."/>
            <person name="Yan M."/>
            <person name="Wang P."/>
            <person name="Xu J."/>
            <person name="Bruns T."/>
            <person name="Baldrian P."/>
            <person name="Vilgalys R."/>
            <person name="Henrissat B."/>
            <person name="Grigoriev I.V."/>
            <person name="Hibbett D."/>
            <person name="Nagy L.G."/>
            <person name="Martin F.M."/>
        </authorList>
    </citation>
    <scope>NUCLEOTIDE SEQUENCE</scope>
    <source>
        <strain evidence="1">BED1</strain>
    </source>
</reference>
<evidence type="ECO:0000313" key="2">
    <source>
        <dbReference type="Proteomes" id="UP001194468"/>
    </source>
</evidence>
<sequence length="200" mass="21983">MFGRSAAAFPSHASRNNACSRQYLKGSASPLFTSAPRPCPPSPTTKAFGREHLSRVPLRVHLSIEDSRSTLKLMPAIVRNDPLSGSDPPAFPVSTANPPWSAICRSFSHHQAPPYLSDAQQGHRDDCDVCPVTNTNNDVPTGTWMQSAHPRLGECVCRRFVRMKEVRDVRLSSFSYHVIVSLTVIVVACDYTSMALCRMG</sequence>
<reference evidence="1" key="2">
    <citation type="journal article" date="2020" name="Nat. Commun.">
        <title>Large-scale genome sequencing of mycorrhizal fungi provides insights into the early evolution of symbiotic traits.</title>
        <authorList>
            <person name="Miyauchi S."/>
            <person name="Kiss E."/>
            <person name="Kuo A."/>
            <person name="Drula E."/>
            <person name="Kohler A."/>
            <person name="Sanchez-Garcia M."/>
            <person name="Morin E."/>
            <person name="Andreopoulos B."/>
            <person name="Barry K.W."/>
            <person name="Bonito G."/>
            <person name="Buee M."/>
            <person name="Carver A."/>
            <person name="Chen C."/>
            <person name="Cichocki N."/>
            <person name="Clum A."/>
            <person name="Culley D."/>
            <person name="Crous P.W."/>
            <person name="Fauchery L."/>
            <person name="Girlanda M."/>
            <person name="Hayes R.D."/>
            <person name="Keri Z."/>
            <person name="LaButti K."/>
            <person name="Lipzen A."/>
            <person name="Lombard V."/>
            <person name="Magnuson J."/>
            <person name="Maillard F."/>
            <person name="Murat C."/>
            <person name="Nolan M."/>
            <person name="Ohm R.A."/>
            <person name="Pangilinan J."/>
            <person name="Pereira M.F."/>
            <person name="Perotto S."/>
            <person name="Peter M."/>
            <person name="Pfister S."/>
            <person name="Riley R."/>
            <person name="Sitrit Y."/>
            <person name="Stielow J.B."/>
            <person name="Szollosi G."/>
            <person name="Zifcakova L."/>
            <person name="Stursova M."/>
            <person name="Spatafora J.W."/>
            <person name="Tedersoo L."/>
            <person name="Vaario L.M."/>
            <person name="Yamada A."/>
            <person name="Yan M."/>
            <person name="Wang P."/>
            <person name="Xu J."/>
            <person name="Bruns T."/>
            <person name="Baldrian P."/>
            <person name="Vilgalys R."/>
            <person name="Dunand C."/>
            <person name="Henrissat B."/>
            <person name="Grigoriev I.V."/>
            <person name="Hibbett D."/>
            <person name="Nagy L.G."/>
            <person name="Martin F.M."/>
        </authorList>
    </citation>
    <scope>NUCLEOTIDE SEQUENCE</scope>
    <source>
        <strain evidence="1">BED1</strain>
    </source>
</reference>
<accession>A0AAD4BD17</accession>
<dbReference type="AlphaFoldDB" id="A0AAD4BD17"/>
<organism evidence="1 2">
    <name type="scientific">Boletus edulis BED1</name>
    <dbReference type="NCBI Taxonomy" id="1328754"/>
    <lineage>
        <taxon>Eukaryota</taxon>
        <taxon>Fungi</taxon>
        <taxon>Dikarya</taxon>
        <taxon>Basidiomycota</taxon>
        <taxon>Agaricomycotina</taxon>
        <taxon>Agaricomycetes</taxon>
        <taxon>Agaricomycetidae</taxon>
        <taxon>Boletales</taxon>
        <taxon>Boletineae</taxon>
        <taxon>Boletaceae</taxon>
        <taxon>Boletoideae</taxon>
        <taxon>Boletus</taxon>
    </lineage>
</organism>
<dbReference type="Proteomes" id="UP001194468">
    <property type="component" value="Unassembled WGS sequence"/>
</dbReference>
<dbReference type="EMBL" id="WHUW01000182">
    <property type="protein sequence ID" value="KAF8419137.1"/>
    <property type="molecule type" value="Genomic_DNA"/>
</dbReference>
<comment type="caution">
    <text evidence="1">The sequence shown here is derived from an EMBL/GenBank/DDBJ whole genome shotgun (WGS) entry which is preliminary data.</text>
</comment>
<gene>
    <name evidence="1" type="ORF">L210DRAFT_3577686</name>
</gene>
<name>A0AAD4BD17_BOLED</name>
<keyword evidence="2" id="KW-1185">Reference proteome</keyword>
<proteinExistence type="predicted"/>